<dbReference type="Gramene" id="OE9A106861T1">
    <property type="protein sequence ID" value="OE9A106861C1"/>
    <property type="gene ID" value="OE9A106861"/>
</dbReference>
<feature type="region of interest" description="Disordered" evidence="7">
    <location>
        <begin position="67"/>
        <end position="88"/>
    </location>
</feature>
<evidence type="ECO:0000256" key="5">
    <source>
        <dbReference type="ARBA" id="ARBA00023289"/>
    </source>
</evidence>
<comment type="subcellular location">
    <subcellularLocation>
        <location evidence="1">Membrane</location>
        <topology evidence="1">Peripheral membrane protein</topology>
    </subcellularLocation>
</comment>
<gene>
    <name evidence="9" type="ORF">OLEA9_A106861</name>
</gene>
<evidence type="ECO:0000256" key="2">
    <source>
        <dbReference type="ARBA" id="ARBA00022481"/>
    </source>
</evidence>
<evidence type="ECO:0000256" key="7">
    <source>
        <dbReference type="SAM" id="MobiDB-lite"/>
    </source>
</evidence>
<evidence type="ECO:0000313" key="10">
    <source>
        <dbReference type="Proteomes" id="UP000594638"/>
    </source>
</evidence>
<keyword evidence="2" id="KW-0488">Methylation</keyword>
<dbReference type="OrthoDB" id="1923658at2759"/>
<dbReference type="GO" id="GO:0009626">
    <property type="term" value="P:plant-type hypersensitive response"/>
    <property type="evidence" value="ECO:0007669"/>
    <property type="project" value="UniProtKB-KW"/>
</dbReference>
<dbReference type="GO" id="GO:0046872">
    <property type="term" value="F:metal ion binding"/>
    <property type="evidence" value="ECO:0007669"/>
    <property type="project" value="UniProtKB-KW"/>
</dbReference>
<evidence type="ECO:0000259" key="8">
    <source>
        <dbReference type="PROSITE" id="PS50846"/>
    </source>
</evidence>
<dbReference type="Pfam" id="PF00403">
    <property type="entry name" value="HMA"/>
    <property type="match status" value="1"/>
</dbReference>
<keyword evidence="4" id="KW-0449">Lipoprotein</keyword>
<feature type="domain" description="HMA" evidence="8">
    <location>
        <begin position="1"/>
        <end position="68"/>
    </location>
</feature>
<dbReference type="InterPro" id="IPR036163">
    <property type="entry name" value="HMA_dom_sf"/>
</dbReference>
<dbReference type="PANTHER" id="PTHR45811">
    <property type="entry name" value="COPPER TRANSPORT PROTEIN FAMILY-RELATED"/>
    <property type="match status" value="1"/>
</dbReference>
<organism evidence="9 10">
    <name type="scientific">Olea europaea subsp. europaea</name>
    <dbReference type="NCBI Taxonomy" id="158383"/>
    <lineage>
        <taxon>Eukaryota</taxon>
        <taxon>Viridiplantae</taxon>
        <taxon>Streptophyta</taxon>
        <taxon>Embryophyta</taxon>
        <taxon>Tracheophyta</taxon>
        <taxon>Spermatophyta</taxon>
        <taxon>Magnoliopsida</taxon>
        <taxon>eudicotyledons</taxon>
        <taxon>Gunneridae</taxon>
        <taxon>Pentapetalae</taxon>
        <taxon>asterids</taxon>
        <taxon>lamiids</taxon>
        <taxon>Lamiales</taxon>
        <taxon>Oleaceae</taxon>
        <taxon>Oleeae</taxon>
        <taxon>Olea</taxon>
    </lineage>
</organism>
<sequence>MKKVVLSLEFADEKIQKKAMKKVSGLSGVESIAMDLKDKKLIVTGDIDPVSVVDKLRKLCQTKIVSIGPAKEPEKPKEQPKPQVQPEDMSEYLKARQEYYKQQQQLYDYYSATSKQPAMPAYYAESVEENPNACVIC</sequence>
<evidence type="ECO:0000256" key="3">
    <source>
        <dbReference type="ARBA" id="ARBA00022723"/>
    </source>
</evidence>
<keyword evidence="3" id="KW-0479">Metal-binding</keyword>
<accession>A0A8S0VP01</accession>
<evidence type="ECO:0000256" key="4">
    <source>
        <dbReference type="ARBA" id="ARBA00023288"/>
    </source>
</evidence>
<proteinExistence type="inferred from homology"/>
<evidence type="ECO:0000313" key="9">
    <source>
        <dbReference type="EMBL" id="CAA3032794.1"/>
    </source>
</evidence>
<comment type="caution">
    <text evidence="9">The sequence shown here is derived from an EMBL/GenBank/DDBJ whole genome shotgun (WGS) entry which is preliminary data.</text>
</comment>
<name>A0A8S0VP01_OLEEU</name>
<dbReference type="InterPro" id="IPR006121">
    <property type="entry name" value="HMA_dom"/>
</dbReference>
<dbReference type="InterPro" id="IPR051863">
    <property type="entry name" value="HIPP"/>
</dbReference>
<feature type="compositionally biased region" description="Basic and acidic residues" evidence="7">
    <location>
        <begin position="71"/>
        <end position="80"/>
    </location>
</feature>
<keyword evidence="5" id="KW-0636">Prenylation</keyword>
<comment type="similarity">
    <text evidence="6">Belongs to the HIPP family.</text>
</comment>
<dbReference type="PROSITE" id="PS50846">
    <property type="entry name" value="HMA_2"/>
    <property type="match status" value="1"/>
</dbReference>
<dbReference type="PANTHER" id="PTHR45811:SF49">
    <property type="entry name" value="OS04G0667600 PROTEIN"/>
    <property type="match status" value="1"/>
</dbReference>
<dbReference type="Gene3D" id="3.30.70.100">
    <property type="match status" value="1"/>
</dbReference>
<dbReference type="Proteomes" id="UP000594638">
    <property type="component" value="Unassembled WGS sequence"/>
</dbReference>
<evidence type="ECO:0000256" key="6">
    <source>
        <dbReference type="ARBA" id="ARBA00024045"/>
    </source>
</evidence>
<dbReference type="EMBL" id="CACTIH010009694">
    <property type="protein sequence ID" value="CAA3032794.1"/>
    <property type="molecule type" value="Genomic_DNA"/>
</dbReference>
<dbReference type="SUPFAM" id="SSF55008">
    <property type="entry name" value="HMA, heavy metal-associated domain"/>
    <property type="match status" value="1"/>
</dbReference>
<keyword evidence="10" id="KW-1185">Reference proteome</keyword>
<dbReference type="AlphaFoldDB" id="A0A8S0VP01"/>
<dbReference type="GO" id="GO:0016020">
    <property type="term" value="C:membrane"/>
    <property type="evidence" value="ECO:0007669"/>
    <property type="project" value="UniProtKB-SubCell"/>
</dbReference>
<evidence type="ECO:0000256" key="1">
    <source>
        <dbReference type="ARBA" id="ARBA00004170"/>
    </source>
</evidence>
<reference evidence="9 10" key="1">
    <citation type="submission" date="2019-12" db="EMBL/GenBank/DDBJ databases">
        <authorList>
            <person name="Alioto T."/>
            <person name="Alioto T."/>
            <person name="Gomez Garrido J."/>
        </authorList>
    </citation>
    <scope>NUCLEOTIDE SEQUENCE [LARGE SCALE GENOMIC DNA]</scope>
</reference>
<protein>
    <submittedName>
        <fullName evidence="9">Heavy metal-associated isoprenylated plant 3-like isoform X1</fullName>
    </submittedName>
</protein>